<dbReference type="EMBL" id="MCRM02000015">
    <property type="protein sequence ID" value="PNV74370.1"/>
    <property type="molecule type" value="Genomic_DNA"/>
</dbReference>
<name>A0ABX4YGR8_9LEPT</name>
<sequence length="234" mass="25705">MRGNFSNDRQGFAKELSSIEDRIAAPTIAQVLEVLPRFRANILTTSGDRYKSVRYPGPFINSTTGNAHGRLEGLKPGQLVLVNFIQGSFRAPIITRSFPFPTKDCDLDAIQNFWNQFGFIDPETDVIDFHESGYMVRQTSNKIEIRDSNSLVVFTLDFTLKKVSIQMDVEIDGNVTLVGNLNQTGDSNVTGKAHVTGKISTDTDVLAQTISLVNHGHTYNPGPLASTRTSNAGP</sequence>
<reference evidence="1" key="1">
    <citation type="submission" date="2018-01" db="EMBL/GenBank/DDBJ databases">
        <title>Genomic characterization of Leptospira inadai serogroup Lyme isolated from captured rat in Brazil and comparative analysis with human reference strain.</title>
        <authorList>
            <person name="Moreno L.Z."/>
            <person name="Loureiro A.P."/>
            <person name="Miraglia F."/>
            <person name="Kremer F.S."/>
            <person name="Eslabao M.R."/>
            <person name="Dellagostin O.A."/>
            <person name="Lilenbaum W."/>
            <person name="Moreno A.M."/>
        </authorList>
    </citation>
    <scope>NUCLEOTIDE SEQUENCE [LARGE SCALE GENOMIC DNA]</scope>
    <source>
        <strain evidence="1">M34/99</strain>
    </source>
</reference>
<dbReference type="RefSeq" id="WP_010420225.1">
    <property type="nucleotide sequence ID" value="NZ_MCRM02000015.1"/>
</dbReference>
<organism evidence="1 2">
    <name type="scientific">Leptospira inadai serovar Lyme</name>
    <dbReference type="NCBI Taxonomy" id="293084"/>
    <lineage>
        <taxon>Bacteria</taxon>
        <taxon>Pseudomonadati</taxon>
        <taxon>Spirochaetota</taxon>
        <taxon>Spirochaetia</taxon>
        <taxon>Leptospirales</taxon>
        <taxon>Leptospiraceae</taxon>
        <taxon>Leptospira</taxon>
    </lineage>
</organism>
<gene>
    <name evidence="1" type="ORF">BES34_014395</name>
</gene>
<comment type="caution">
    <text evidence="1">The sequence shown here is derived from an EMBL/GenBank/DDBJ whole genome shotgun (WGS) entry which is preliminary data.</text>
</comment>
<accession>A0ABX4YGR8</accession>
<evidence type="ECO:0000313" key="1">
    <source>
        <dbReference type="EMBL" id="PNV74370.1"/>
    </source>
</evidence>
<dbReference type="Proteomes" id="UP000094669">
    <property type="component" value="Unassembled WGS sequence"/>
</dbReference>
<protein>
    <submittedName>
        <fullName evidence="1">Baseplate assembly protein</fullName>
    </submittedName>
</protein>
<evidence type="ECO:0000313" key="2">
    <source>
        <dbReference type="Proteomes" id="UP000094669"/>
    </source>
</evidence>
<keyword evidence="2" id="KW-1185">Reference proteome</keyword>
<proteinExistence type="predicted"/>